<accession>A0A381YS99</accession>
<evidence type="ECO:0000256" key="1">
    <source>
        <dbReference type="ARBA" id="ARBA00006739"/>
    </source>
</evidence>
<dbReference type="InterPro" id="IPR001173">
    <property type="entry name" value="Glyco_trans_2-like"/>
</dbReference>
<organism evidence="6">
    <name type="scientific">marine metagenome</name>
    <dbReference type="NCBI Taxonomy" id="408172"/>
    <lineage>
        <taxon>unclassified sequences</taxon>
        <taxon>metagenomes</taxon>
        <taxon>ecological metagenomes</taxon>
    </lineage>
</organism>
<evidence type="ECO:0000256" key="3">
    <source>
        <dbReference type="ARBA" id="ARBA00022679"/>
    </source>
</evidence>
<dbReference type="InterPro" id="IPR029044">
    <property type="entry name" value="Nucleotide-diphossugar_trans"/>
</dbReference>
<name>A0A381YS99_9ZZZZ</name>
<keyword evidence="3" id="KW-0808">Transferase</keyword>
<evidence type="ECO:0000256" key="4">
    <source>
        <dbReference type="SAM" id="Phobius"/>
    </source>
</evidence>
<gene>
    <name evidence="6" type="ORF">METZ01_LOCUS132770</name>
</gene>
<dbReference type="CDD" id="cd04186">
    <property type="entry name" value="GT_2_like_c"/>
    <property type="match status" value="1"/>
</dbReference>
<dbReference type="PANTHER" id="PTHR43179">
    <property type="entry name" value="RHAMNOSYLTRANSFERASE WBBL"/>
    <property type="match status" value="1"/>
</dbReference>
<keyword evidence="4" id="KW-0812">Transmembrane</keyword>
<evidence type="ECO:0000313" key="6">
    <source>
        <dbReference type="EMBL" id="SVA79916.1"/>
    </source>
</evidence>
<dbReference type="EMBL" id="UINC01018941">
    <property type="protein sequence ID" value="SVA79916.1"/>
    <property type="molecule type" value="Genomic_DNA"/>
</dbReference>
<feature type="domain" description="Glycosyltransferase 2-like" evidence="5">
    <location>
        <begin position="7"/>
        <end position="116"/>
    </location>
</feature>
<reference evidence="6" key="1">
    <citation type="submission" date="2018-05" db="EMBL/GenBank/DDBJ databases">
        <authorList>
            <person name="Lanie J.A."/>
            <person name="Ng W.-L."/>
            <person name="Kazmierczak K.M."/>
            <person name="Andrzejewski T.M."/>
            <person name="Davidsen T.M."/>
            <person name="Wayne K.J."/>
            <person name="Tettelin H."/>
            <person name="Glass J.I."/>
            <person name="Rusch D."/>
            <person name="Podicherti R."/>
            <person name="Tsui H.-C.T."/>
            <person name="Winkler M.E."/>
        </authorList>
    </citation>
    <scope>NUCLEOTIDE SEQUENCE</scope>
</reference>
<feature type="non-terminal residue" evidence="6">
    <location>
        <position position="1"/>
    </location>
</feature>
<dbReference type="AlphaFoldDB" id="A0A381YS99"/>
<dbReference type="Pfam" id="PF00535">
    <property type="entry name" value="Glycos_transf_2"/>
    <property type="match status" value="1"/>
</dbReference>
<keyword evidence="4" id="KW-0472">Membrane</keyword>
<comment type="similarity">
    <text evidence="1">Belongs to the glycosyltransferase 2 family.</text>
</comment>
<dbReference type="Gene3D" id="3.90.550.10">
    <property type="entry name" value="Spore Coat Polysaccharide Biosynthesis Protein SpsA, Chain A"/>
    <property type="match status" value="1"/>
</dbReference>
<feature type="transmembrane region" description="Helical" evidence="4">
    <location>
        <begin position="243"/>
        <end position="276"/>
    </location>
</feature>
<dbReference type="SUPFAM" id="SSF53448">
    <property type="entry name" value="Nucleotide-diphospho-sugar transferases"/>
    <property type="match status" value="1"/>
</dbReference>
<feature type="transmembrane region" description="Helical" evidence="4">
    <location>
        <begin position="282"/>
        <end position="301"/>
    </location>
</feature>
<sequence>VSNPKVSIIIPHWNGIEILSECLDSLTQTKYSNKEIIVVDNASTDGSSDWVNINYPSVKLIENDQNYGYAGGCNRGANAATGDYLTFLNNDTIQDPKWIDPLVDFLNLNPNVAAVQPKILNFFDQAKFDYAGGAGGWLDILGYPFARGRVFLEQEQDMGQYDKIRPIFWASGTALMVRKSDFESANGFDETFFAHQEEIDLCWKFRLMDKETWAVPSGIVYHKNALTLPMFSRRKQYLNHRNSLLMVLCNYSLPLTLYIMPIRIALEFVALVYSLFSLDMNHFAGILQSLFWVFTHPHVIWKRRRIVKRIRKVKDKQVLPWLYWGSVVFDYYIRRKKISSDIVKE</sequence>
<dbReference type="PANTHER" id="PTHR43179:SF12">
    <property type="entry name" value="GALACTOFURANOSYLTRANSFERASE GLFT2"/>
    <property type="match status" value="1"/>
</dbReference>
<proteinExistence type="inferred from homology"/>
<evidence type="ECO:0000256" key="2">
    <source>
        <dbReference type="ARBA" id="ARBA00022676"/>
    </source>
</evidence>
<keyword evidence="2" id="KW-0328">Glycosyltransferase</keyword>
<protein>
    <recommendedName>
        <fullName evidence="5">Glycosyltransferase 2-like domain-containing protein</fullName>
    </recommendedName>
</protein>
<dbReference type="GO" id="GO:0016757">
    <property type="term" value="F:glycosyltransferase activity"/>
    <property type="evidence" value="ECO:0007669"/>
    <property type="project" value="UniProtKB-KW"/>
</dbReference>
<keyword evidence="4" id="KW-1133">Transmembrane helix</keyword>
<evidence type="ECO:0000259" key="5">
    <source>
        <dbReference type="Pfam" id="PF00535"/>
    </source>
</evidence>